<accession>A0A8S1WL54</accession>
<feature type="repeat" description="WD" evidence="1">
    <location>
        <begin position="264"/>
        <end position="298"/>
    </location>
</feature>
<evidence type="ECO:0000256" key="1">
    <source>
        <dbReference type="PROSITE-ProRule" id="PRU00221"/>
    </source>
</evidence>
<dbReference type="GO" id="GO:0097361">
    <property type="term" value="C:cytosolic [4Fe-4S] assembly targeting complex"/>
    <property type="evidence" value="ECO:0007669"/>
    <property type="project" value="TreeGrafter"/>
</dbReference>
<organism evidence="2 3">
    <name type="scientific">Paramecium pentaurelia</name>
    <dbReference type="NCBI Taxonomy" id="43138"/>
    <lineage>
        <taxon>Eukaryota</taxon>
        <taxon>Sar</taxon>
        <taxon>Alveolata</taxon>
        <taxon>Ciliophora</taxon>
        <taxon>Intramacronucleata</taxon>
        <taxon>Oligohymenophorea</taxon>
        <taxon>Peniculida</taxon>
        <taxon>Parameciidae</taxon>
        <taxon>Paramecium</taxon>
    </lineage>
</organism>
<protein>
    <recommendedName>
        <fullName evidence="4">WD40-repeat-containing domain</fullName>
    </recommendedName>
</protein>
<feature type="repeat" description="WD" evidence="1">
    <location>
        <begin position="310"/>
        <end position="342"/>
    </location>
</feature>
<reference evidence="2" key="1">
    <citation type="submission" date="2021-01" db="EMBL/GenBank/DDBJ databases">
        <authorList>
            <consortium name="Genoscope - CEA"/>
            <person name="William W."/>
        </authorList>
    </citation>
    <scope>NUCLEOTIDE SEQUENCE</scope>
</reference>
<sequence>MILLDQNLKREERFLCAICMENFEAETKIIGFKKLLKMIQENQKTKEKNIQGLIKVDVDLVESLVNEIQILKSNFISKFDELLTNSTEWIKSLQSIGQQTFSYSFFDELEIIINNQMQNQMIQEQIYEQITTLNNSFCNKINDKLSSLKNQELYSQCDKTLINLNFNHNIKLIDDSNKQIDTCYAISFNQSGSLMISASNCDIKVWNFEKGRMNEFSKISGHTKAICCLQFSKNSNSFVSAGFDNSIRCWIQINEKEWKSSQSYYQHTSFINCLILNQSENQLASGGRDNSIKIWKIDLVNNQLTYFYSLDKHKSSVYSLCLNQTEDTLVSCGDDKQIIVWKQDNEQKWEFGYEVTQSIQEVGCRLCFINEDQFIFVTGNQVSKDCISTFELKNQKYQENLEKELRLNKNDQQPDLNLFPICYDKKKNLMIVKHKQCVYLIKISNEGQLKIISQIKYQSNDIFGALTNDAKHIVTWDNEGQKYNVYELYIN</sequence>
<dbReference type="PROSITE" id="PS50294">
    <property type="entry name" value="WD_REPEATS_REGION"/>
    <property type="match status" value="3"/>
</dbReference>
<dbReference type="Proteomes" id="UP000689195">
    <property type="component" value="Unassembled WGS sequence"/>
</dbReference>
<dbReference type="PANTHER" id="PTHR19920">
    <property type="entry name" value="WD40 PROTEIN CIAO1"/>
    <property type="match status" value="1"/>
</dbReference>
<keyword evidence="3" id="KW-1185">Reference proteome</keyword>
<proteinExistence type="predicted"/>
<dbReference type="SMART" id="SM00320">
    <property type="entry name" value="WD40"/>
    <property type="match status" value="4"/>
</dbReference>
<dbReference type="InterPro" id="IPR001680">
    <property type="entry name" value="WD40_rpt"/>
</dbReference>
<evidence type="ECO:0000313" key="2">
    <source>
        <dbReference type="EMBL" id="CAD8189427.1"/>
    </source>
</evidence>
<name>A0A8S1WL54_9CILI</name>
<comment type="caution">
    <text evidence="2">The sequence shown here is derived from an EMBL/GenBank/DDBJ whole genome shotgun (WGS) entry which is preliminary data.</text>
</comment>
<feature type="repeat" description="WD" evidence="1">
    <location>
        <begin position="219"/>
        <end position="250"/>
    </location>
</feature>
<dbReference type="GO" id="GO:0016226">
    <property type="term" value="P:iron-sulfur cluster assembly"/>
    <property type="evidence" value="ECO:0007669"/>
    <property type="project" value="TreeGrafter"/>
</dbReference>
<dbReference type="AlphaFoldDB" id="A0A8S1WL54"/>
<gene>
    <name evidence="2" type="ORF">PPENT_87.1.T0940020</name>
</gene>
<evidence type="ECO:0008006" key="4">
    <source>
        <dbReference type="Google" id="ProtNLM"/>
    </source>
</evidence>
<dbReference type="PROSITE" id="PS50082">
    <property type="entry name" value="WD_REPEATS_2"/>
    <property type="match status" value="3"/>
</dbReference>
<dbReference type="OrthoDB" id="308066at2759"/>
<dbReference type="PANTHER" id="PTHR19920:SF0">
    <property type="entry name" value="CYTOSOLIC IRON-SULFUR PROTEIN ASSEMBLY PROTEIN CIAO1-RELATED"/>
    <property type="match status" value="1"/>
</dbReference>
<dbReference type="EMBL" id="CAJJDO010000094">
    <property type="protein sequence ID" value="CAD8189427.1"/>
    <property type="molecule type" value="Genomic_DNA"/>
</dbReference>
<keyword evidence="1" id="KW-0853">WD repeat</keyword>
<evidence type="ECO:0000313" key="3">
    <source>
        <dbReference type="Proteomes" id="UP000689195"/>
    </source>
</evidence>
<dbReference type="Pfam" id="PF00400">
    <property type="entry name" value="WD40"/>
    <property type="match status" value="4"/>
</dbReference>